<reference evidence="13 14" key="1">
    <citation type="journal article" date="2014" name="PLoS ONE">
        <title>Identification and Characterization of a New Erythromycin Biosynthetic Gene Cluster in Actinopolyspora erythraea YIM90600, a Novel Erythronolide-Producing Halophilic Actinomycete Isolated from Salt Field.</title>
        <authorList>
            <person name="Chen D."/>
            <person name="Feng J."/>
            <person name="Huang L."/>
            <person name="Zhang Q."/>
            <person name="Wu J."/>
            <person name="Zhu X."/>
            <person name="Duan Y."/>
            <person name="Xu Z."/>
        </authorList>
    </citation>
    <scope>NUCLEOTIDE SEQUENCE [LARGE SCALE GENOMIC DNA]</scope>
    <source>
        <strain evidence="13 14">YIM90600</strain>
    </source>
</reference>
<dbReference type="SMART" id="SM00984">
    <property type="entry name" value="UDPG_MGDP_dh_C"/>
    <property type="match status" value="1"/>
</dbReference>
<protein>
    <recommendedName>
        <fullName evidence="3 7">UDP-glucose 6-dehydrogenase</fullName>
        <ecNumber evidence="3 7">1.1.1.22</ecNumber>
    </recommendedName>
</protein>
<keyword evidence="14" id="KW-1185">Reference proteome</keyword>
<dbReference type="InterPro" id="IPR036291">
    <property type="entry name" value="NAD(P)-bd_dom_sf"/>
</dbReference>
<gene>
    <name evidence="12" type="ORF">CDG81_13485</name>
    <name evidence="13" type="ORF">IL38_16310</name>
</gene>
<dbReference type="PIRSF" id="PIRSF500134">
    <property type="entry name" value="UDPglc_DH_bac"/>
    <property type="match status" value="1"/>
</dbReference>
<dbReference type="PANTHER" id="PTHR43750">
    <property type="entry name" value="UDP-GLUCOSE 6-DEHYDROGENASE TUAD"/>
    <property type="match status" value="1"/>
</dbReference>
<dbReference type="Proteomes" id="UP000029737">
    <property type="component" value="Unassembled WGS sequence"/>
</dbReference>
<evidence type="ECO:0000256" key="7">
    <source>
        <dbReference type="PIRNR" id="PIRNR000124"/>
    </source>
</evidence>
<dbReference type="Pfam" id="PF00984">
    <property type="entry name" value="UDPG_MGDP_dh"/>
    <property type="match status" value="1"/>
</dbReference>
<keyword evidence="4 7" id="KW-0560">Oxidoreductase</keyword>
<feature type="binding site" evidence="10">
    <location>
        <position position="31"/>
    </location>
    <ligand>
        <name>NAD(+)</name>
        <dbReference type="ChEBI" id="CHEBI:57540"/>
    </ligand>
</feature>
<dbReference type="Gene3D" id="1.20.5.100">
    <property type="entry name" value="Cytochrome c1, transmembrane anchor, C-terminal"/>
    <property type="match status" value="1"/>
</dbReference>
<dbReference type="SUPFAM" id="SSF52413">
    <property type="entry name" value="UDP-glucose/GDP-mannose dehydrogenase C-terminal domain"/>
    <property type="match status" value="1"/>
</dbReference>
<feature type="binding site" evidence="10">
    <location>
        <position position="259"/>
    </location>
    <ligand>
        <name>NAD(+)</name>
        <dbReference type="ChEBI" id="CHEBI:57540"/>
    </ligand>
</feature>
<dbReference type="InterPro" id="IPR017476">
    <property type="entry name" value="UDP-Glc/GDP-Man"/>
</dbReference>
<keyword evidence="5 7" id="KW-0520">NAD</keyword>
<dbReference type="EC" id="1.1.1.22" evidence="3 7"/>
<dbReference type="InterPro" id="IPR001732">
    <property type="entry name" value="UDP-Glc/GDP-Man_DH_N"/>
</dbReference>
<feature type="binding site" evidence="10">
    <location>
        <position position="36"/>
    </location>
    <ligand>
        <name>NAD(+)</name>
        <dbReference type="ChEBI" id="CHEBI:57540"/>
    </ligand>
</feature>
<sequence>MTTVTVIGAGYVGLTTAACLAHLGHRVTAVDTDTDRVTRLQTGDIDLLEPALPQMVHEHQSTGALTFTSAAEHCLDEAEVTFICLPTPARPDGSADLTTIFSMIPQLRRCLASGSQLVVKSTVPPGTHHQITAVLGRSDVTVTSNPEFLREGHAVHDWLHPDRIVLGVAAPKYTERIISLYSGINAPVVTTDPTSAELIKYAANTFLALKITYANTLAELCEHLGANITDIRTGLGHDPRIGNHHLRPGPGWGGPCLPKDVRALLAVGNNADCELELLRSVLKSNAHHQRRIVDLIEQLLSKPLARTRVCLLGLTFKPETNDVRNSSALPIATELVARDAQVIAYDPAVTDSVTELPHPPLAPTAAAALEGTDVVLVLTEWREFAALPWHNLARTMRGDLVVDTRGHLNPADLVQAGLRLHTLGDSPVRQLVAKAA</sequence>
<feature type="binding site" evidence="10">
    <location>
        <position position="324"/>
    </location>
    <ligand>
        <name>NAD(+)</name>
        <dbReference type="ChEBI" id="CHEBI:57540"/>
    </ligand>
</feature>
<dbReference type="Pfam" id="PF03721">
    <property type="entry name" value="UDPG_MGDP_dh_N"/>
    <property type="match status" value="1"/>
</dbReference>
<dbReference type="SUPFAM" id="SSF51735">
    <property type="entry name" value="NAD(P)-binding Rossmann-fold domains"/>
    <property type="match status" value="1"/>
</dbReference>
<dbReference type="InterPro" id="IPR014026">
    <property type="entry name" value="UDP-Glc/GDP-Man_DH_dimer"/>
</dbReference>
<feature type="binding site" evidence="10">
    <location>
        <position position="122"/>
    </location>
    <ligand>
        <name>NAD(+)</name>
        <dbReference type="ChEBI" id="CHEBI:57540"/>
    </ligand>
</feature>
<reference evidence="12 15" key="2">
    <citation type="submission" date="2017-08" db="EMBL/GenBank/DDBJ databases">
        <title>The complete genome sequence of moderately halophilic actinomycete Actinopolyspora erythraea YIM 90600, the producer of novel erythromycin, novel actinopolysporins A-C and tubercidin.</title>
        <authorList>
            <person name="Yin M."/>
            <person name="Tang S."/>
        </authorList>
    </citation>
    <scope>NUCLEOTIDE SEQUENCE [LARGE SCALE GENOMIC DNA]</scope>
    <source>
        <strain evidence="12 15">YIM 90600</strain>
    </source>
</reference>
<dbReference type="InterPro" id="IPR028357">
    <property type="entry name" value="UDPglc_DH_bac"/>
</dbReference>
<evidence type="ECO:0000313" key="15">
    <source>
        <dbReference type="Proteomes" id="UP000215043"/>
    </source>
</evidence>
<evidence type="ECO:0000256" key="9">
    <source>
        <dbReference type="PIRSR" id="PIRSR500134-2"/>
    </source>
</evidence>
<accession>A0A099D470</accession>
<feature type="binding site" evidence="9">
    <location>
        <position position="253"/>
    </location>
    <ligand>
        <name>substrate</name>
    </ligand>
</feature>
<dbReference type="RefSeq" id="WP_043575024.1">
    <property type="nucleotide sequence ID" value="NZ_CP022752.1"/>
</dbReference>
<dbReference type="InterPro" id="IPR014027">
    <property type="entry name" value="UDP-Glc/GDP-Man_DH_C"/>
</dbReference>
<dbReference type="KEGG" id="aey:CDG81_13485"/>
<evidence type="ECO:0000256" key="8">
    <source>
        <dbReference type="PIRSR" id="PIRSR500134-1"/>
    </source>
</evidence>
<dbReference type="UniPathway" id="UPA00038">
    <property type="reaction ID" value="UER00491"/>
</dbReference>
<comment type="pathway">
    <text evidence="1">Nucleotide-sugar biosynthesis; UDP-alpha-D-glucuronate biosynthesis; UDP-alpha-D-glucuronate from UDP-alpha-D-glucose: step 1/1.</text>
</comment>
<dbReference type="EMBL" id="CP022752">
    <property type="protein sequence ID" value="ASU79132.1"/>
    <property type="molecule type" value="Genomic_DNA"/>
</dbReference>
<name>A0A099D470_9ACTN</name>
<dbReference type="InterPro" id="IPR008927">
    <property type="entry name" value="6-PGluconate_DH-like_C_sf"/>
</dbReference>
<dbReference type="HOGENOM" id="CLU_023810_1_2_11"/>
<organism evidence="12 15">
    <name type="scientific">Actinopolyspora erythraea</name>
    <dbReference type="NCBI Taxonomy" id="414996"/>
    <lineage>
        <taxon>Bacteria</taxon>
        <taxon>Bacillati</taxon>
        <taxon>Actinomycetota</taxon>
        <taxon>Actinomycetes</taxon>
        <taxon>Actinopolysporales</taxon>
        <taxon>Actinopolysporaceae</taxon>
        <taxon>Actinopolyspora</taxon>
    </lineage>
</organism>
<proteinExistence type="inferred from homology"/>
<dbReference type="AlphaFoldDB" id="A0A099D470"/>
<comment type="catalytic activity">
    <reaction evidence="6 7">
        <text>UDP-alpha-D-glucose + 2 NAD(+) + H2O = UDP-alpha-D-glucuronate + 2 NADH + 3 H(+)</text>
        <dbReference type="Rhea" id="RHEA:23596"/>
        <dbReference type="ChEBI" id="CHEBI:15377"/>
        <dbReference type="ChEBI" id="CHEBI:15378"/>
        <dbReference type="ChEBI" id="CHEBI:57540"/>
        <dbReference type="ChEBI" id="CHEBI:57945"/>
        <dbReference type="ChEBI" id="CHEBI:58052"/>
        <dbReference type="ChEBI" id="CHEBI:58885"/>
        <dbReference type="EC" id="1.1.1.22"/>
    </reaction>
</comment>
<dbReference type="Gene3D" id="3.40.50.720">
    <property type="entry name" value="NAD(P)-binding Rossmann-like Domain"/>
    <property type="match status" value="2"/>
</dbReference>
<dbReference type="PANTHER" id="PTHR43750:SF3">
    <property type="entry name" value="UDP-GLUCOSE 6-DEHYDROGENASE TUAD"/>
    <property type="match status" value="1"/>
</dbReference>
<dbReference type="Proteomes" id="UP000215043">
    <property type="component" value="Chromosome"/>
</dbReference>
<evidence type="ECO:0000256" key="6">
    <source>
        <dbReference type="ARBA" id="ARBA00047473"/>
    </source>
</evidence>
<feature type="binding site" evidence="9">
    <location>
        <begin position="148"/>
        <end position="151"/>
    </location>
    <ligand>
        <name>substrate</name>
    </ligand>
</feature>
<feature type="binding site" evidence="9">
    <location>
        <position position="200"/>
    </location>
    <ligand>
        <name>substrate</name>
    </ligand>
</feature>
<dbReference type="InterPro" id="IPR036220">
    <property type="entry name" value="UDP-Glc/GDP-Man_DH_C_sf"/>
</dbReference>
<evidence type="ECO:0000256" key="4">
    <source>
        <dbReference type="ARBA" id="ARBA00023002"/>
    </source>
</evidence>
<dbReference type="eggNOG" id="COG1004">
    <property type="taxonomic scope" value="Bacteria"/>
</dbReference>
<evidence type="ECO:0000256" key="3">
    <source>
        <dbReference type="ARBA" id="ARBA00012954"/>
    </source>
</evidence>
<feature type="binding site" evidence="10">
    <location>
        <position position="151"/>
    </location>
    <ligand>
        <name>NAD(+)</name>
        <dbReference type="ChEBI" id="CHEBI:57540"/>
    </ligand>
</feature>
<feature type="binding site" evidence="9">
    <location>
        <position position="317"/>
    </location>
    <ligand>
        <name>substrate</name>
    </ligand>
</feature>
<feature type="domain" description="UDP-glucose/GDP-mannose dehydrogenase C-terminal" evidence="11">
    <location>
        <begin position="310"/>
        <end position="410"/>
    </location>
</feature>
<feature type="active site" description="Nucleophile" evidence="8">
    <location>
        <position position="256"/>
    </location>
</feature>
<evidence type="ECO:0000313" key="13">
    <source>
        <dbReference type="EMBL" id="KGI80592.1"/>
    </source>
</evidence>
<evidence type="ECO:0000256" key="1">
    <source>
        <dbReference type="ARBA" id="ARBA00004701"/>
    </source>
</evidence>
<dbReference type="OrthoDB" id="5193947at2"/>
<evidence type="ECO:0000313" key="12">
    <source>
        <dbReference type="EMBL" id="ASU79132.1"/>
    </source>
</evidence>
<dbReference type="GO" id="GO:0006065">
    <property type="term" value="P:UDP-glucuronate biosynthetic process"/>
    <property type="evidence" value="ECO:0007669"/>
    <property type="project" value="UniProtKB-UniPathway"/>
</dbReference>
<comment type="similarity">
    <text evidence="2 7">Belongs to the UDP-glucose/GDP-mannose dehydrogenase family.</text>
</comment>
<evidence type="ECO:0000259" key="11">
    <source>
        <dbReference type="SMART" id="SM00984"/>
    </source>
</evidence>
<feature type="binding site" evidence="10">
    <location>
        <position position="87"/>
    </location>
    <ligand>
        <name>NAD(+)</name>
        <dbReference type="ChEBI" id="CHEBI:57540"/>
    </ligand>
</feature>
<dbReference type="GO" id="GO:0000271">
    <property type="term" value="P:polysaccharide biosynthetic process"/>
    <property type="evidence" value="ECO:0007669"/>
    <property type="project" value="InterPro"/>
</dbReference>
<evidence type="ECO:0000256" key="2">
    <source>
        <dbReference type="ARBA" id="ARBA00006601"/>
    </source>
</evidence>
<dbReference type="EMBL" id="JPMV01000029">
    <property type="protein sequence ID" value="KGI80592.1"/>
    <property type="molecule type" value="Genomic_DNA"/>
</dbReference>
<evidence type="ECO:0000256" key="10">
    <source>
        <dbReference type="PIRSR" id="PIRSR500134-3"/>
    </source>
</evidence>
<dbReference type="GO" id="GO:0051287">
    <property type="term" value="F:NAD binding"/>
    <property type="evidence" value="ECO:0007669"/>
    <property type="project" value="InterPro"/>
</dbReference>
<dbReference type="GO" id="GO:0003979">
    <property type="term" value="F:UDP-glucose 6-dehydrogenase activity"/>
    <property type="evidence" value="ECO:0007669"/>
    <property type="project" value="UniProtKB-EC"/>
</dbReference>
<dbReference type="PIRSF" id="PIRSF000124">
    <property type="entry name" value="UDPglc_GDPman_dh"/>
    <property type="match status" value="1"/>
</dbReference>
<dbReference type="SUPFAM" id="SSF48179">
    <property type="entry name" value="6-phosphogluconate dehydrogenase C-terminal domain-like"/>
    <property type="match status" value="1"/>
</dbReference>
<evidence type="ECO:0000313" key="14">
    <source>
        <dbReference type="Proteomes" id="UP000029737"/>
    </source>
</evidence>
<evidence type="ECO:0000256" key="5">
    <source>
        <dbReference type="ARBA" id="ARBA00023027"/>
    </source>
</evidence>
<dbReference type="NCBIfam" id="TIGR03026">
    <property type="entry name" value="NDP-sugDHase"/>
    <property type="match status" value="1"/>
</dbReference>
<dbReference type="Pfam" id="PF03720">
    <property type="entry name" value="UDPG_MGDP_dh_C"/>
    <property type="match status" value="1"/>
</dbReference>